<dbReference type="Pfam" id="PF04397">
    <property type="entry name" value="LytTR"/>
    <property type="match status" value="1"/>
</dbReference>
<organism evidence="4 5">
    <name type="scientific">Actinorugispora endophytica</name>
    <dbReference type="NCBI Taxonomy" id="1605990"/>
    <lineage>
        <taxon>Bacteria</taxon>
        <taxon>Bacillati</taxon>
        <taxon>Actinomycetota</taxon>
        <taxon>Actinomycetes</taxon>
        <taxon>Streptosporangiales</taxon>
        <taxon>Nocardiopsidaceae</taxon>
        <taxon>Actinorugispora</taxon>
    </lineage>
</organism>
<dbReference type="Gene3D" id="3.40.50.2300">
    <property type="match status" value="1"/>
</dbReference>
<dbReference type="GO" id="GO:0003677">
    <property type="term" value="F:DNA binding"/>
    <property type="evidence" value="ECO:0007669"/>
    <property type="project" value="InterPro"/>
</dbReference>
<dbReference type="Pfam" id="PF00072">
    <property type="entry name" value="Response_reg"/>
    <property type="match status" value="1"/>
</dbReference>
<dbReference type="AlphaFoldDB" id="A0A4R6V257"/>
<dbReference type="EMBL" id="SNYN01000006">
    <property type="protein sequence ID" value="TDQ52525.1"/>
    <property type="molecule type" value="Genomic_DNA"/>
</dbReference>
<keyword evidence="5" id="KW-1185">Reference proteome</keyword>
<dbReference type="SMART" id="SM00850">
    <property type="entry name" value="LytTR"/>
    <property type="match status" value="1"/>
</dbReference>
<evidence type="ECO:0000313" key="4">
    <source>
        <dbReference type="EMBL" id="TDQ52525.1"/>
    </source>
</evidence>
<dbReference type="SMART" id="SM00448">
    <property type="entry name" value="REC"/>
    <property type="match status" value="1"/>
</dbReference>
<accession>A0A4R6V257</accession>
<dbReference type="PROSITE" id="PS50930">
    <property type="entry name" value="HTH_LYTTR"/>
    <property type="match status" value="1"/>
</dbReference>
<dbReference type="GO" id="GO:0000156">
    <property type="term" value="F:phosphorelay response regulator activity"/>
    <property type="evidence" value="ECO:0007669"/>
    <property type="project" value="InterPro"/>
</dbReference>
<gene>
    <name evidence="4" type="ORF">EV190_106163</name>
</gene>
<evidence type="ECO:0000313" key="5">
    <source>
        <dbReference type="Proteomes" id="UP000295281"/>
    </source>
</evidence>
<dbReference type="PROSITE" id="PS50110">
    <property type="entry name" value="RESPONSE_REGULATORY"/>
    <property type="match status" value="1"/>
</dbReference>
<dbReference type="InterPro" id="IPR007492">
    <property type="entry name" value="LytTR_DNA-bd_dom"/>
</dbReference>
<reference evidence="4 5" key="1">
    <citation type="submission" date="2019-03" db="EMBL/GenBank/DDBJ databases">
        <title>Genomic Encyclopedia of Type Strains, Phase IV (KMG-IV): sequencing the most valuable type-strain genomes for metagenomic binning, comparative biology and taxonomic classification.</title>
        <authorList>
            <person name="Goeker M."/>
        </authorList>
    </citation>
    <scope>NUCLEOTIDE SEQUENCE [LARGE SCALE GENOMIC DNA]</scope>
    <source>
        <strain evidence="4 5">DSM 46770</strain>
    </source>
</reference>
<feature type="domain" description="HTH LytTR-type" evidence="3">
    <location>
        <begin position="117"/>
        <end position="219"/>
    </location>
</feature>
<dbReference type="Proteomes" id="UP000295281">
    <property type="component" value="Unassembled WGS sequence"/>
</dbReference>
<dbReference type="InterPro" id="IPR011006">
    <property type="entry name" value="CheY-like_superfamily"/>
</dbReference>
<feature type="domain" description="Response regulatory" evidence="2">
    <location>
        <begin position="1"/>
        <end position="106"/>
    </location>
</feature>
<dbReference type="PANTHER" id="PTHR37299:SF1">
    <property type="entry name" value="STAGE 0 SPORULATION PROTEIN A HOMOLOG"/>
    <property type="match status" value="1"/>
</dbReference>
<sequence length="225" mass="25049">MAYLLKRDSRVGEVATADDATAAMRLIGQRAPSAGRPDVLFLDVHMPGPSGIDLARFLSAMPKAPRVVFVTAHEDYAVAAFDLRAVDYLLKPIRQERLAETLDRLTVPDPGAEDPRVPVELAGRLRLIPRSDIWFAEAQGDYVRLRTADGAYLIRSTLGALEREWEGAGFVRIHRSMLVATRHVSELRFEGPRVKVQVGDELLLVSRRQTREVREQFVRGGGHTG</sequence>
<evidence type="ECO:0000256" key="1">
    <source>
        <dbReference type="PROSITE-ProRule" id="PRU00169"/>
    </source>
</evidence>
<evidence type="ECO:0000259" key="3">
    <source>
        <dbReference type="PROSITE" id="PS50930"/>
    </source>
</evidence>
<dbReference type="InterPro" id="IPR001789">
    <property type="entry name" value="Sig_transdc_resp-reg_receiver"/>
</dbReference>
<dbReference type="Gene3D" id="2.40.50.1020">
    <property type="entry name" value="LytTr DNA-binding domain"/>
    <property type="match status" value="1"/>
</dbReference>
<dbReference type="InterPro" id="IPR046947">
    <property type="entry name" value="LytR-like"/>
</dbReference>
<dbReference type="PANTHER" id="PTHR37299">
    <property type="entry name" value="TRANSCRIPTIONAL REGULATOR-RELATED"/>
    <property type="match status" value="1"/>
</dbReference>
<feature type="modified residue" description="4-aspartylphosphate" evidence="1">
    <location>
        <position position="43"/>
    </location>
</feature>
<proteinExistence type="predicted"/>
<evidence type="ECO:0000259" key="2">
    <source>
        <dbReference type="PROSITE" id="PS50110"/>
    </source>
</evidence>
<dbReference type="SUPFAM" id="SSF52172">
    <property type="entry name" value="CheY-like"/>
    <property type="match status" value="1"/>
</dbReference>
<comment type="caution">
    <text evidence="4">The sequence shown here is derived from an EMBL/GenBank/DDBJ whole genome shotgun (WGS) entry which is preliminary data.</text>
</comment>
<keyword evidence="1" id="KW-0597">Phosphoprotein</keyword>
<name>A0A4R6V257_9ACTN</name>
<protein>
    <submittedName>
        <fullName evidence="4">LytTR family two component transcriptional regulator</fullName>
    </submittedName>
</protein>